<dbReference type="AlphaFoldDB" id="A0A1M7QV15"/>
<evidence type="ECO:0000313" key="3">
    <source>
        <dbReference type="Proteomes" id="UP000184111"/>
    </source>
</evidence>
<gene>
    <name evidence="2" type="ORF">SAMN05216499_14416</name>
</gene>
<dbReference type="OrthoDB" id="3480681at2"/>
<sequence>MNKHLRRAVLMSAVMASPAVLLPTAAYASTTPAVPLVGLDVPGAGVTVGGPTVPIDVSVDQATGADAFLRILFVGAAQNLRVSDDSGTDLPIVPIAGMPNEATIDIGAADTDGDGIPGAPLVNGTTHLHVAAIGHSDHAVEDIFQLNAAAVDGATGQPIGHSQPKTADLRSFEPFTKTSYGPAGSGSSQFTGASIVGGPETTTLVLSSRAEPSFTRMVFPADQLAAAGYTPAQFAAAVQVSFFLNDGPLTVLPWSTQDDGSLVLQTPVSATPAPNASDKFEQLRFHTPWDFPAGRLTTQLFRLAPDNTVLGADTQTLQFERGRVPITYHPLAATRVLDTRNRIGVTGTTAIAPGATLALNLAGTHGVAANATAVVLNVTATAPSAPGVLSVHAHGWLVGAGSNLNWTRGQTIANQVVVPLQNGKADFVNHSNGTVHIVADLQGYYAATTPLASGYTATTPTRILDTRNRVGTPLTTPVPAGGSVILTVPGLDPHTTAVTLNLTATGPTAAGFATVYPHGHTEPTASSLNWTRGQTIANLVTVPVTDGRIVLHNHSSGAVHLIADLQGTYTTDPDAPDFIPTEPTRLLDTRNHTGVTTTTPLAPGASVTLPVSRLGFDDATQTLRPLTAIVLNLTATAPTASGFLSAHPTGATTNASNLNWTRGQTIPNLAVTPVTNGTITLTNHSTGTVHLIADAYGYFTH</sequence>
<keyword evidence="1" id="KW-0732">Signal</keyword>
<keyword evidence="3" id="KW-1185">Reference proteome</keyword>
<evidence type="ECO:0000256" key="1">
    <source>
        <dbReference type="SAM" id="SignalP"/>
    </source>
</evidence>
<feature type="signal peptide" evidence="1">
    <location>
        <begin position="1"/>
        <end position="28"/>
    </location>
</feature>
<name>A0A1M7QV15_9ACTN</name>
<dbReference type="EMBL" id="FRBI01000044">
    <property type="protein sequence ID" value="SHN35733.1"/>
    <property type="molecule type" value="Genomic_DNA"/>
</dbReference>
<organism evidence="2 3">
    <name type="scientific">Actinacidiphila paucisporea</name>
    <dbReference type="NCBI Taxonomy" id="310782"/>
    <lineage>
        <taxon>Bacteria</taxon>
        <taxon>Bacillati</taxon>
        <taxon>Actinomycetota</taxon>
        <taxon>Actinomycetes</taxon>
        <taxon>Kitasatosporales</taxon>
        <taxon>Streptomycetaceae</taxon>
        <taxon>Actinacidiphila</taxon>
    </lineage>
</organism>
<reference evidence="2 3" key="1">
    <citation type="submission" date="2016-11" db="EMBL/GenBank/DDBJ databases">
        <authorList>
            <person name="Jaros S."/>
            <person name="Januszkiewicz K."/>
            <person name="Wedrychowicz H."/>
        </authorList>
    </citation>
    <scope>NUCLEOTIDE SEQUENCE [LARGE SCALE GENOMIC DNA]</scope>
    <source>
        <strain evidence="2 3">CGMCC 4.2025</strain>
    </source>
</reference>
<dbReference type="STRING" id="310782.SAMN05216499_14416"/>
<evidence type="ECO:0000313" key="2">
    <source>
        <dbReference type="EMBL" id="SHN35733.1"/>
    </source>
</evidence>
<protein>
    <submittedName>
        <fullName evidence="2">Uncharacterized protein</fullName>
    </submittedName>
</protein>
<dbReference type="Proteomes" id="UP000184111">
    <property type="component" value="Unassembled WGS sequence"/>
</dbReference>
<accession>A0A1M7QV15</accession>
<feature type="chain" id="PRO_5012364855" evidence="1">
    <location>
        <begin position="29"/>
        <end position="701"/>
    </location>
</feature>
<dbReference type="RefSeq" id="WP_073502921.1">
    <property type="nucleotide sequence ID" value="NZ_FRBI01000044.1"/>
</dbReference>
<proteinExistence type="predicted"/>